<evidence type="ECO:0000256" key="1">
    <source>
        <dbReference type="ARBA" id="ARBA00006047"/>
    </source>
</evidence>
<dbReference type="AlphaFoldDB" id="A0A6S4GVC2"/>
<evidence type="ECO:0000313" key="3">
    <source>
        <dbReference type="Proteomes" id="UP000030902"/>
    </source>
</evidence>
<sequence>MDPYFYTEKPKYQLQDIEDASEFYDIIERSSLTHQLSSSRPYIYWTMEIYDKANGIKGGGGLGVLAADTRRVAEKLDVPFVVVTPFYRSESHQKITNLEQEEFSETVSPKDYGFEYIDEVSISSRGFPDASLSIFKKVLGSTQFITISEPNFGKLYEGEGSGDHRLYQEVALGFGGYKALKLLGIKPAVIQLNETATIFAALARLDELCANGMNLYEAIVYVRKHTLYTNHTLLQAAEPEFHRSQFEKLVLPNLKSNAVRCWLMEQFRNDRLRPNLLAIELTEAKNGVSKLHARVANFRDRNNDKVKFHAITNGIDLETWTLPETLQTYHNNNIIDKFGLPTDDFSRQLNLIHSADIRYLKKLGRKELNRVLLKRQDQYNKSIQVPENAILFDFKRRFANYKRPYMPFENPNALRQILINHNAHYILTGKVHQGDVTMYQKLLEVLKLIDQDPVLRERVHYIQDYDEELGRALAIGSDIAINIPIVGLEACGTSWEKDIANLKILISTNDGGVADIQPIACLEVSGKNYEAEVLSLYVNMHKAAAIVKNDQLLEKHIRHQLNNYLPIISGARMMKDYLKFIFPKTQTQPKKEPSVKRIVIQ</sequence>
<dbReference type="InterPro" id="IPR052182">
    <property type="entry name" value="Glycogen/Maltodextrin_Phosph"/>
</dbReference>
<keyword evidence="3" id="KW-1185">Reference proteome</keyword>
<evidence type="ECO:0000313" key="2">
    <source>
        <dbReference type="EMBL" id="AJA06891.1"/>
    </source>
</evidence>
<comment type="similarity">
    <text evidence="1">Belongs to the glycogen phosphorylase family.</text>
</comment>
<proteinExistence type="inferred from homology"/>
<organism evidence="2 3">
    <name type="scientific">Candidatus Nanosynbacter lyticus</name>
    <dbReference type="NCBI Taxonomy" id="2093824"/>
    <lineage>
        <taxon>Bacteria</taxon>
        <taxon>Candidatus Saccharimonadota</taxon>
        <taxon>Candidatus Saccharimonadia</taxon>
        <taxon>Candidatus Nanosynbacterales</taxon>
        <taxon>Candidatus Nanosynbacteraceae</taxon>
        <taxon>Candidatus Nanosynbacter</taxon>
    </lineage>
</organism>
<dbReference type="SUPFAM" id="SSF53756">
    <property type="entry name" value="UDP-Glycosyltransferase/glycogen phosphorylase"/>
    <property type="match status" value="1"/>
</dbReference>
<dbReference type="GO" id="GO:0008184">
    <property type="term" value="F:glycogen phosphorylase activity"/>
    <property type="evidence" value="ECO:0007669"/>
    <property type="project" value="InterPro"/>
</dbReference>
<name>A0A6S4GVC2_9BACT</name>
<accession>A0A6S4GVC2</accession>
<protein>
    <recommendedName>
        <fullName evidence="4">Alpha-glucan phosphorylase</fullName>
    </recommendedName>
</protein>
<dbReference type="PANTHER" id="PTHR42655">
    <property type="entry name" value="GLYCOGEN PHOSPHORYLASE"/>
    <property type="match status" value="1"/>
</dbReference>
<dbReference type="GO" id="GO:0005975">
    <property type="term" value="P:carbohydrate metabolic process"/>
    <property type="evidence" value="ECO:0007669"/>
    <property type="project" value="InterPro"/>
</dbReference>
<dbReference type="RefSeq" id="WP_039327705.1">
    <property type="nucleotide sequence ID" value="NZ_CP007496.1"/>
</dbReference>
<dbReference type="Gene3D" id="3.40.50.2000">
    <property type="entry name" value="Glycogen Phosphorylase B"/>
    <property type="match status" value="2"/>
</dbReference>
<dbReference type="InterPro" id="IPR000811">
    <property type="entry name" value="Glyco_trans_35"/>
</dbReference>
<dbReference type="KEGG" id="sox:TM7x_02960"/>
<dbReference type="Proteomes" id="UP000030902">
    <property type="component" value="Chromosome"/>
</dbReference>
<dbReference type="PANTHER" id="PTHR42655:SF1">
    <property type="entry name" value="GLYCOGEN PHOSPHORYLASE"/>
    <property type="match status" value="1"/>
</dbReference>
<dbReference type="EMBL" id="CP007496">
    <property type="protein sequence ID" value="AJA06891.1"/>
    <property type="molecule type" value="Genomic_DNA"/>
</dbReference>
<reference evidence="2 3" key="1">
    <citation type="journal article" date="2015" name="Proc. Natl. Acad. Sci. U.S.A.">
        <title>Cultivation of a human-associated TM7 phylotype reveals a reduced genome and epibiotic parasitic lifestyle.</title>
        <authorList>
            <person name="He X."/>
            <person name="McLean J.S."/>
            <person name="Edlund A."/>
            <person name="Yooseph S."/>
            <person name="Hall A.P."/>
            <person name="Liu S.Y."/>
            <person name="Dorrestein P.C."/>
            <person name="Esquenazi E."/>
            <person name="Hunter R.C."/>
            <person name="Cheng G."/>
            <person name="Nelson K.E."/>
            <person name="Lux R."/>
            <person name="Shi W."/>
        </authorList>
    </citation>
    <scope>NUCLEOTIDE SEQUENCE [LARGE SCALE GENOMIC DNA]</scope>
    <source>
        <strain evidence="2 3">TM7x</strain>
    </source>
</reference>
<gene>
    <name evidence="2" type="ORF">TM7x_02960</name>
</gene>
<dbReference type="Pfam" id="PF00343">
    <property type="entry name" value="Phosphorylase"/>
    <property type="match status" value="1"/>
</dbReference>
<evidence type="ECO:0008006" key="4">
    <source>
        <dbReference type="Google" id="ProtNLM"/>
    </source>
</evidence>